<dbReference type="EMBL" id="JANPWB010000006">
    <property type="protein sequence ID" value="KAJ1181784.1"/>
    <property type="molecule type" value="Genomic_DNA"/>
</dbReference>
<accession>A0AAV7U058</accession>
<evidence type="ECO:0000313" key="3">
    <source>
        <dbReference type="Proteomes" id="UP001066276"/>
    </source>
</evidence>
<reference evidence="2" key="1">
    <citation type="journal article" date="2022" name="bioRxiv">
        <title>Sequencing and chromosome-scale assembly of the giantPleurodeles waltlgenome.</title>
        <authorList>
            <person name="Brown T."/>
            <person name="Elewa A."/>
            <person name="Iarovenko S."/>
            <person name="Subramanian E."/>
            <person name="Araus A.J."/>
            <person name="Petzold A."/>
            <person name="Susuki M."/>
            <person name="Suzuki K.-i.T."/>
            <person name="Hayashi T."/>
            <person name="Toyoda A."/>
            <person name="Oliveira C."/>
            <person name="Osipova E."/>
            <person name="Leigh N.D."/>
            <person name="Simon A."/>
            <person name="Yun M.H."/>
        </authorList>
    </citation>
    <scope>NUCLEOTIDE SEQUENCE</scope>
    <source>
        <strain evidence="2">20211129_DDA</strain>
        <tissue evidence="2">Liver</tissue>
    </source>
</reference>
<protein>
    <submittedName>
        <fullName evidence="2">Uncharacterized protein</fullName>
    </submittedName>
</protein>
<name>A0AAV7U058_PLEWA</name>
<dbReference type="Proteomes" id="UP001066276">
    <property type="component" value="Chromosome 3_2"/>
</dbReference>
<dbReference type="AlphaFoldDB" id="A0AAV7U058"/>
<evidence type="ECO:0000313" key="2">
    <source>
        <dbReference type="EMBL" id="KAJ1181784.1"/>
    </source>
</evidence>
<organism evidence="2 3">
    <name type="scientific">Pleurodeles waltl</name>
    <name type="common">Iberian ribbed newt</name>
    <dbReference type="NCBI Taxonomy" id="8319"/>
    <lineage>
        <taxon>Eukaryota</taxon>
        <taxon>Metazoa</taxon>
        <taxon>Chordata</taxon>
        <taxon>Craniata</taxon>
        <taxon>Vertebrata</taxon>
        <taxon>Euteleostomi</taxon>
        <taxon>Amphibia</taxon>
        <taxon>Batrachia</taxon>
        <taxon>Caudata</taxon>
        <taxon>Salamandroidea</taxon>
        <taxon>Salamandridae</taxon>
        <taxon>Pleurodelinae</taxon>
        <taxon>Pleurodeles</taxon>
    </lineage>
</organism>
<gene>
    <name evidence="2" type="ORF">NDU88_006983</name>
</gene>
<evidence type="ECO:0000256" key="1">
    <source>
        <dbReference type="SAM" id="MobiDB-lite"/>
    </source>
</evidence>
<sequence>MPQGNYNPYITTASRSRRRCLKYPKTPGAGRDETEEDAQGSGRRWRNPEEYRGGRDAGRGTQREEIRKRTSRNTNKDTALRRPRGRAIHAEAGHVPGGAWPNQVCETN</sequence>
<keyword evidence="3" id="KW-1185">Reference proteome</keyword>
<feature type="region of interest" description="Disordered" evidence="1">
    <location>
        <begin position="1"/>
        <end position="108"/>
    </location>
</feature>
<proteinExistence type="predicted"/>
<feature type="compositionally biased region" description="Polar residues" evidence="1">
    <location>
        <begin position="1"/>
        <end position="14"/>
    </location>
</feature>
<feature type="compositionally biased region" description="Basic and acidic residues" evidence="1">
    <location>
        <begin position="46"/>
        <end position="80"/>
    </location>
</feature>
<comment type="caution">
    <text evidence="2">The sequence shown here is derived from an EMBL/GenBank/DDBJ whole genome shotgun (WGS) entry which is preliminary data.</text>
</comment>